<evidence type="ECO:0000313" key="3">
    <source>
        <dbReference type="EMBL" id="UWX05212.1"/>
    </source>
</evidence>
<dbReference type="Gene3D" id="1.10.1530.10">
    <property type="match status" value="1"/>
</dbReference>
<accession>A0ABY5Y0H2</accession>
<name>A0ABY5Y0H2_9BACT</name>
<gene>
    <name evidence="3" type="ORF">JBF11_07055</name>
</gene>
<keyword evidence="2" id="KW-0560">Oxidoreductase</keyword>
<sequence length="324" mass="35304">MLLSKDEAYALAYKKFSEILFDEYVKRTICHSLTLAELDNLPSHGFSRIPFYYAQAKSGKINVHASIGMNIADNAVMVSADNGFAFPAICRGLEKAEALLKHNAIVLLTISHSHHCGVLGQYVEQMARKGFVGFAFSNTPKAMAPFGGNAALFGTNPLAFGCPYDEDPLVIDMALSKAARGKILTAKQKKESIPDDWAIDSCGNATTDPEKAMEGALLPIAGAKGTALALLVEIMSASLTASSFSYQASSFFEAEGPYPNIGQSFIFIDPCRLNPHFQTSIQTLCAEILKQKNTRIPGMKRFNCRAEKNRNGITISDDLYRKLL</sequence>
<evidence type="ECO:0000313" key="4">
    <source>
        <dbReference type="Proteomes" id="UP001058120"/>
    </source>
</evidence>
<dbReference type="Gene3D" id="3.30.1370.60">
    <property type="entry name" value="Hypothetical oxidoreductase yiak, domain 2"/>
    <property type="match status" value="1"/>
</dbReference>
<dbReference type="SUPFAM" id="SSF89733">
    <property type="entry name" value="L-sulfolactate dehydrogenase-like"/>
    <property type="match status" value="1"/>
</dbReference>
<evidence type="ECO:0000256" key="2">
    <source>
        <dbReference type="ARBA" id="ARBA00023002"/>
    </source>
</evidence>
<keyword evidence="4" id="KW-1185">Reference proteome</keyword>
<dbReference type="Pfam" id="PF02615">
    <property type="entry name" value="Ldh_2"/>
    <property type="match status" value="1"/>
</dbReference>
<dbReference type="Proteomes" id="UP001058120">
    <property type="component" value="Chromosome"/>
</dbReference>
<dbReference type="PANTHER" id="PTHR11091">
    <property type="entry name" value="OXIDOREDUCTASE-RELATED"/>
    <property type="match status" value="1"/>
</dbReference>
<dbReference type="InterPro" id="IPR003767">
    <property type="entry name" value="Malate/L-lactate_DH-like"/>
</dbReference>
<protein>
    <submittedName>
        <fullName evidence="3">Ldh family oxidoreductase</fullName>
    </submittedName>
</protein>
<dbReference type="InterPro" id="IPR036111">
    <property type="entry name" value="Mal/L-sulfo/L-lacto_DH-like_sf"/>
</dbReference>
<comment type="similarity">
    <text evidence="1">Belongs to the LDH2/MDH2 oxidoreductase family.</text>
</comment>
<dbReference type="RefSeq" id="WP_334314780.1">
    <property type="nucleotide sequence ID" value="NZ_CP065938.1"/>
</dbReference>
<dbReference type="PANTHER" id="PTHR11091:SF0">
    <property type="entry name" value="MALATE DEHYDROGENASE"/>
    <property type="match status" value="1"/>
</dbReference>
<reference evidence="3" key="1">
    <citation type="submission" date="2020-12" db="EMBL/GenBank/DDBJ databases">
        <title>Taurinivorans muris gen. nov., sp. nov., fundamental and realized metabolic niche of a ubiquitous sulfidogenic bacterium in the murine intestine.</title>
        <authorList>
            <person name="Ye H."/>
            <person name="Hanson B.T."/>
            <person name="Loy A."/>
        </authorList>
    </citation>
    <scope>NUCLEOTIDE SEQUENCE</scope>
    <source>
        <strain evidence="3">LT0009</strain>
    </source>
</reference>
<dbReference type="EMBL" id="CP065938">
    <property type="protein sequence ID" value="UWX05212.1"/>
    <property type="molecule type" value="Genomic_DNA"/>
</dbReference>
<dbReference type="InterPro" id="IPR043143">
    <property type="entry name" value="Mal/L-sulf/L-lact_DH-like_NADP"/>
</dbReference>
<organism evidence="3 4">
    <name type="scientific">Taurinivorans muris</name>
    <dbReference type="NCBI Taxonomy" id="2787751"/>
    <lineage>
        <taxon>Bacteria</taxon>
        <taxon>Pseudomonadati</taxon>
        <taxon>Thermodesulfobacteriota</taxon>
        <taxon>Desulfovibrionia</taxon>
        <taxon>Desulfovibrionales</taxon>
        <taxon>Desulfovibrionaceae</taxon>
        <taxon>Taurinivorans</taxon>
    </lineage>
</organism>
<dbReference type="InterPro" id="IPR043144">
    <property type="entry name" value="Mal/L-sulf/L-lact_DH-like_ah"/>
</dbReference>
<proteinExistence type="inferred from homology"/>
<evidence type="ECO:0000256" key="1">
    <source>
        <dbReference type="ARBA" id="ARBA00006056"/>
    </source>
</evidence>